<evidence type="ECO:0000256" key="7">
    <source>
        <dbReference type="ARBA" id="ARBA00023014"/>
    </source>
</evidence>
<comment type="caution">
    <text evidence="12">The sequence shown here is derived from an EMBL/GenBank/DDBJ whole genome shotgun (WGS) entry which is preliminary data.</text>
</comment>
<evidence type="ECO:0000259" key="10">
    <source>
        <dbReference type="Pfam" id="PF00330"/>
    </source>
</evidence>
<evidence type="ECO:0000256" key="3">
    <source>
        <dbReference type="ARBA" id="ARBA00007185"/>
    </source>
</evidence>
<dbReference type="InterPro" id="IPR018136">
    <property type="entry name" value="Aconitase_4Fe-4S_BS"/>
</dbReference>
<evidence type="ECO:0000256" key="9">
    <source>
        <dbReference type="RuleBase" id="RU361275"/>
    </source>
</evidence>
<dbReference type="Gene3D" id="6.10.190.10">
    <property type="match status" value="1"/>
</dbReference>
<evidence type="ECO:0000256" key="2">
    <source>
        <dbReference type="ARBA" id="ARBA00004717"/>
    </source>
</evidence>
<reference evidence="13" key="1">
    <citation type="journal article" date="2019" name="Int. J. Syst. Evol. Microbiol.">
        <title>The Global Catalogue of Microorganisms (GCM) 10K type strain sequencing project: providing services to taxonomists for standard genome sequencing and annotation.</title>
        <authorList>
            <consortium name="The Broad Institute Genomics Platform"/>
            <consortium name="The Broad Institute Genome Sequencing Center for Infectious Disease"/>
            <person name="Wu L."/>
            <person name="Ma J."/>
        </authorList>
    </citation>
    <scope>NUCLEOTIDE SEQUENCE [LARGE SCALE GENOMIC DNA]</scope>
    <source>
        <strain evidence="13">CCUG 56608</strain>
    </source>
</reference>
<keyword evidence="9" id="KW-0004">4Fe-4S</keyword>
<dbReference type="Proteomes" id="UP001597041">
    <property type="component" value="Unassembled WGS sequence"/>
</dbReference>
<dbReference type="EC" id="4.2.1.3" evidence="9"/>
<evidence type="ECO:0000259" key="11">
    <source>
        <dbReference type="Pfam" id="PF00694"/>
    </source>
</evidence>
<dbReference type="NCBIfam" id="TIGR01341">
    <property type="entry name" value="aconitase_1"/>
    <property type="match status" value="1"/>
</dbReference>
<dbReference type="Gene3D" id="3.30.499.10">
    <property type="entry name" value="Aconitase, domain 3"/>
    <property type="match status" value="2"/>
</dbReference>
<evidence type="ECO:0000256" key="5">
    <source>
        <dbReference type="ARBA" id="ARBA00022723"/>
    </source>
</evidence>
<comment type="cofactor">
    <cofactor evidence="1">
        <name>[4Fe-4S] cluster</name>
        <dbReference type="ChEBI" id="CHEBI:49883"/>
    </cofactor>
</comment>
<keyword evidence="13" id="KW-1185">Reference proteome</keyword>
<dbReference type="InterPro" id="IPR000573">
    <property type="entry name" value="AconitaseA/IPMdHydase_ssu_swvl"/>
</dbReference>
<evidence type="ECO:0000256" key="1">
    <source>
        <dbReference type="ARBA" id="ARBA00001966"/>
    </source>
</evidence>
<dbReference type="Gene3D" id="3.20.19.10">
    <property type="entry name" value="Aconitase, domain 4"/>
    <property type="match status" value="1"/>
</dbReference>
<accession>A0ABW3NCB5</accession>
<name>A0ABW3NCB5_9BACI</name>
<dbReference type="NCBIfam" id="NF006757">
    <property type="entry name" value="PRK09277.1"/>
    <property type="match status" value="1"/>
</dbReference>
<feature type="domain" description="Aconitase/3-isopropylmalate dehydratase large subunit alpha/beta/alpha" evidence="10">
    <location>
        <begin position="58"/>
        <end position="566"/>
    </location>
</feature>
<dbReference type="RefSeq" id="WP_379590765.1">
    <property type="nucleotide sequence ID" value="NZ_JBHTKK010000002.1"/>
</dbReference>
<protein>
    <recommendedName>
        <fullName evidence="9">Aconitate hydratase</fullName>
        <shortName evidence="9">Aconitase</shortName>
        <ecNumber evidence="9">4.2.1.3</ecNumber>
    </recommendedName>
</protein>
<dbReference type="Pfam" id="PF00694">
    <property type="entry name" value="Aconitase_C"/>
    <property type="match status" value="1"/>
</dbReference>
<keyword evidence="6 9" id="KW-0408">Iron</keyword>
<sequence>MNEELLLENKDRFTLKGKSYHYYSLKKLAAEMGKDFSRLPYSIKVILEAALRNIDGKKITKNHVYQLASWADEKEGKKEVPFKPYRVLLHDTTGIPAIVDLALLRDAVNELGEDVGIVNPKIPVDLVVDHSVMVDFAGAENARRLNEKREFERNRERFQFLKWAQSNFDNLRVFPPSSGIMHQINLEYLSKVAVIEEQDDETIIFPDSLVGADSHTTMINGLGIVGYGVGGIEAEAAMLGDPLYLLSPEVIGFKLTGYLPEGATATDLALTITNMLREKNVVGKFVEFYGPGVKSLTVFDRSTISNMAPESGSTISYFPVDDETLNYLRMIGHSEEKIDLIKTYYQEQNMFYEIGTSYPAYSDTIELDLSSVVTTLAGPKRPQDRVDLTDMKQSFKNQLRKSVSDGGYELTDEAIEKEVIVEGEVLKTGSVAIAAITSCTNTSNPNVMIGAGLIAKKAFEKKLMKPNYVKASLTPGSKVVTDYLQKSGLLTYLEQLGFNIAGYGCATCIGNSGELFDSVDEAVTQNDLTVTSVLSGNRNFEGRIHPKVKANYLASPPLVVAYALSGTVNIDFHNEPVGYDDKNQPVYLRDIWPTSKEIDKVRMQSLESGMFKKRYHNIFSINDDWNNLEISENQLYQWEPSSTYIRKPPFIEHEVIQQSNLEGTRMLLMLGDSITTDHISPAGRIKMHGPAGEYLKENGVSPRHFNSYPSRRGNFEVMHRAAFANVRLRNQIVPEMEGGYTTYFPANETMTVFEASERYKQDGTPLTIVAGKEYGTGSSRDWAAKGTLLLGVKTVIAESFERIHRSNLVGMGVLPLQFMEGISKETLHLSGSETFYFTNQLKSLYPGKTVKVKAVRENGESFYFETIARLDNEVDVEYYDNGGILPTIVQTYAGKGNKIFEH</sequence>
<dbReference type="SUPFAM" id="SSF53732">
    <property type="entry name" value="Aconitase iron-sulfur domain"/>
    <property type="match status" value="1"/>
</dbReference>
<dbReference type="EMBL" id="JBHTKK010000002">
    <property type="protein sequence ID" value="MFD1065194.1"/>
    <property type="molecule type" value="Genomic_DNA"/>
</dbReference>
<comment type="similarity">
    <text evidence="3 9">Belongs to the aconitase/IPM isomerase family.</text>
</comment>
<dbReference type="PANTHER" id="PTHR11670">
    <property type="entry name" value="ACONITASE/IRON-RESPONSIVE ELEMENT FAMILY MEMBER"/>
    <property type="match status" value="1"/>
</dbReference>
<evidence type="ECO:0000313" key="12">
    <source>
        <dbReference type="EMBL" id="MFD1065194.1"/>
    </source>
</evidence>
<dbReference type="PROSITE" id="PS01244">
    <property type="entry name" value="ACONITASE_2"/>
    <property type="match status" value="1"/>
</dbReference>
<gene>
    <name evidence="12" type="primary">acnA</name>
    <name evidence="12" type="ORF">ACFQ19_04070</name>
</gene>
<evidence type="ECO:0000256" key="4">
    <source>
        <dbReference type="ARBA" id="ARBA00011245"/>
    </source>
</evidence>
<evidence type="ECO:0000313" key="13">
    <source>
        <dbReference type="Proteomes" id="UP001597041"/>
    </source>
</evidence>
<dbReference type="InterPro" id="IPR006249">
    <property type="entry name" value="Aconitase/IRP2"/>
</dbReference>
<keyword evidence="7 9" id="KW-0411">Iron-sulfur</keyword>
<dbReference type="InterPro" id="IPR015928">
    <property type="entry name" value="Aconitase/3IPM_dehydase_swvl"/>
</dbReference>
<dbReference type="Pfam" id="PF00330">
    <property type="entry name" value="Aconitase"/>
    <property type="match status" value="1"/>
</dbReference>
<evidence type="ECO:0000256" key="6">
    <source>
        <dbReference type="ARBA" id="ARBA00023004"/>
    </source>
</evidence>
<dbReference type="SUPFAM" id="SSF52016">
    <property type="entry name" value="LeuD/IlvD-like"/>
    <property type="match status" value="1"/>
</dbReference>
<dbReference type="InterPro" id="IPR044137">
    <property type="entry name" value="AcnA_IRP_Swivel"/>
</dbReference>
<dbReference type="GO" id="GO:0003994">
    <property type="term" value="F:aconitate hydratase activity"/>
    <property type="evidence" value="ECO:0007669"/>
    <property type="project" value="UniProtKB-EC"/>
</dbReference>
<dbReference type="CDD" id="cd01580">
    <property type="entry name" value="AcnA_IRP_Swivel"/>
    <property type="match status" value="1"/>
</dbReference>
<dbReference type="InterPro" id="IPR015931">
    <property type="entry name" value="Acnase/IPM_dHydase_lsu_aba_1/3"/>
</dbReference>
<comment type="subunit">
    <text evidence="4">Monomer.</text>
</comment>
<comment type="function">
    <text evidence="9">Catalyzes the isomerization of citrate to isocitrate via cis-aconitate.</text>
</comment>
<organism evidence="12 13">
    <name type="scientific">Oceanobacillus locisalsi</name>
    <dbReference type="NCBI Taxonomy" id="546107"/>
    <lineage>
        <taxon>Bacteria</taxon>
        <taxon>Bacillati</taxon>
        <taxon>Bacillota</taxon>
        <taxon>Bacilli</taxon>
        <taxon>Bacillales</taxon>
        <taxon>Bacillaceae</taxon>
        <taxon>Oceanobacillus</taxon>
    </lineage>
</organism>
<feature type="domain" description="Aconitase A/isopropylmalate dehydratase small subunit swivel" evidence="11">
    <location>
        <begin position="693"/>
        <end position="820"/>
    </location>
</feature>
<proteinExistence type="inferred from homology"/>
<evidence type="ECO:0000256" key="8">
    <source>
        <dbReference type="ARBA" id="ARBA00023501"/>
    </source>
</evidence>
<keyword evidence="9 12" id="KW-0456">Lyase</keyword>
<dbReference type="PROSITE" id="PS00450">
    <property type="entry name" value="ACONITASE_1"/>
    <property type="match status" value="1"/>
</dbReference>
<comment type="catalytic activity">
    <reaction evidence="8 9">
        <text>citrate = D-threo-isocitrate</text>
        <dbReference type="Rhea" id="RHEA:10336"/>
        <dbReference type="ChEBI" id="CHEBI:15562"/>
        <dbReference type="ChEBI" id="CHEBI:16947"/>
        <dbReference type="EC" id="4.2.1.3"/>
    </reaction>
</comment>
<dbReference type="NCBIfam" id="NF009520">
    <property type="entry name" value="PRK12881.1"/>
    <property type="match status" value="1"/>
</dbReference>
<dbReference type="PRINTS" id="PR00415">
    <property type="entry name" value="ACONITASE"/>
</dbReference>
<dbReference type="InterPro" id="IPR001030">
    <property type="entry name" value="Acoase/IPM_deHydtase_lsu_aba"/>
</dbReference>
<dbReference type="InterPro" id="IPR036008">
    <property type="entry name" value="Aconitase_4Fe-4S_dom"/>
</dbReference>
<comment type="pathway">
    <text evidence="2">Carbohydrate metabolism; tricarboxylic acid cycle; isocitrate from oxaloacetate: step 2/2.</text>
</comment>
<keyword evidence="5" id="KW-0479">Metal-binding</keyword>